<dbReference type="AlphaFoldDB" id="A0A9W8MPK4"/>
<evidence type="ECO:0008006" key="7">
    <source>
        <dbReference type="Google" id="ProtNLM"/>
    </source>
</evidence>
<feature type="repeat" description="WD" evidence="3">
    <location>
        <begin position="269"/>
        <end position="310"/>
    </location>
</feature>
<feature type="repeat" description="WD" evidence="3">
    <location>
        <begin position="471"/>
        <end position="507"/>
    </location>
</feature>
<feature type="non-terminal residue" evidence="5">
    <location>
        <position position="507"/>
    </location>
</feature>
<evidence type="ECO:0000256" key="1">
    <source>
        <dbReference type="ARBA" id="ARBA00022574"/>
    </source>
</evidence>
<feature type="compositionally biased region" description="Basic and acidic residues" evidence="4">
    <location>
        <begin position="231"/>
        <end position="252"/>
    </location>
</feature>
<dbReference type="InterPro" id="IPR036322">
    <property type="entry name" value="WD40_repeat_dom_sf"/>
</dbReference>
<comment type="caution">
    <text evidence="5">The sequence shown here is derived from an EMBL/GenBank/DDBJ whole genome shotgun (WGS) entry which is preliminary data.</text>
</comment>
<dbReference type="InterPro" id="IPR001680">
    <property type="entry name" value="WD40_rpt"/>
</dbReference>
<dbReference type="InterPro" id="IPR019775">
    <property type="entry name" value="WD40_repeat_CS"/>
</dbReference>
<keyword evidence="1 3" id="KW-0853">WD repeat</keyword>
<feature type="repeat" description="WD" evidence="3">
    <location>
        <begin position="321"/>
        <end position="354"/>
    </location>
</feature>
<evidence type="ECO:0000313" key="5">
    <source>
        <dbReference type="EMBL" id="KAJ2936488.1"/>
    </source>
</evidence>
<dbReference type="Proteomes" id="UP001140091">
    <property type="component" value="Unassembled WGS sequence"/>
</dbReference>
<accession>A0A9W8MPK4</accession>
<dbReference type="PROSITE" id="PS50294">
    <property type="entry name" value="WD_REPEATS_REGION"/>
    <property type="match status" value="6"/>
</dbReference>
<dbReference type="InterPro" id="IPR020472">
    <property type="entry name" value="WD40_PAC1"/>
</dbReference>
<protein>
    <recommendedName>
        <fullName evidence="7">WD40 repeat-like protein</fullName>
    </recommendedName>
</protein>
<dbReference type="Gene3D" id="2.130.10.10">
    <property type="entry name" value="YVTN repeat-like/Quinoprotein amine dehydrogenase"/>
    <property type="match status" value="2"/>
</dbReference>
<dbReference type="PROSITE" id="PS50082">
    <property type="entry name" value="WD_REPEATS_2"/>
    <property type="match status" value="6"/>
</dbReference>
<dbReference type="PANTHER" id="PTHR19879">
    <property type="entry name" value="TRANSCRIPTION INITIATION FACTOR TFIID"/>
    <property type="match status" value="1"/>
</dbReference>
<feature type="repeat" description="WD" evidence="3">
    <location>
        <begin position="141"/>
        <end position="182"/>
    </location>
</feature>
<evidence type="ECO:0000313" key="6">
    <source>
        <dbReference type="Proteomes" id="UP001140091"/>
    </source>
</evidence>
<feature type="repeat" description="WD" evidence="3">
    <location>
        <begin position="106"/>
        <end position="132"/>
    </location>
</feature>
<reference evidence="5" key="1">
    <citation type="submission" date="2022-06" db="EMBL/GenBank/DDBJ databases">
        <title>Genome Sequence of Candolleomyces eurysporus.</title>
        <authorList>
            <person name="Buettner E."/>
        </authorList>
    </citation>
    <scope>NUCLEOTIDE SEQUENCE</scope>
    <source>
        <strain evidence="5">VTCC 930004</strain>
    </source>
</reference>
<evidence type="ECO:0000256" key="2">
    <source>
        <dbReference type="ARBA" id="ARBA00022737"/>
    </source>
</evidence>
<dbReference type="PROSITE" id="PS00678">
    <property type="entry name" value="WD_REPEATS_1"/>
    <property type="match status" value="2"/>
</dbReference>
<dbReference type="SUPFAM" id="SSF50978">
    <property type="entry name" value="WD40 repeat-like"/>
    <property type="match status" value="1"/>
</dbReference>
<evidence type="ECO:0000256" key="4">
    <source>
        <dbReference type="SAM" id="MobiDB-lite"/>
    </source>
</evidence>
<feature type="repeat" description="WD" evidence="3">
    <location>
        <begin position="405"/>
        <end position="438"/>
    </location>
</feature>
<gene>
    <name evidence="5" type="ORF">H1R20_g604</name>
</gene>
<name>A0A9W8MPK4_9AGAR</name>
<sequence>MPFPGKLGVGSVPPELKKEGSDWFALFNPRQAMNAKREREKVLDVGLVHTFVHESVVCCVKFSTDGKFLATGCNRSAQIYNTQTGIKTCTLVDEAAPTGKQGDLYIRSVCFSPCGKWLATGAEDKIIRIWDIAKKRIRGIFDGHQQEIYALEFSLDGRLLISGSGDKTARVWPWDVGSALSNSSSSATTSGSGSGAEMINDAAKPIVLTITDNASDKMKDVDVDGDAAYPPKDDSDRQAGEGSGDRMEVDHDSPAMITAKDDADATDAQNSTDAGITSIAVSPDGRYVAAGSLDSVIRLWDLRQPSSSSAERQPPVLIERLKGHKDSVYSVSFTKDGKFFVSASLDKGVRVWDVGHLGIVPAPGSSSSSSSPSRGVGNRLPGKGNERTVALGGKGKEKSRCVTQFVGHRDYVLSVAVSFDGRWVVSGSKDRGVMWWDLGLSSSEDSSSEESSTSSNTTAVTKKDREAVCVLQGHKNSVISIDLSPVGNMLATGSGDWQARIWSYKTA</sequence>
<keyword evidence="6" id="KW-1185">Reference proteome</keyword>
<dbReference type="Pfam" id="PF00400">
    <property type="entry name" value="WD40"/>
    <property type="match status" value="7"/>
</dbReference>
<proteinExistence type="predicted"/>
<dbReference type="PANTHER" id="PTHR19879:SF9">
    <property type="entry name" value="TRANSCRIPTION INITIATION FACTOR TFIID SUBUNIT 5"/>
    <property type="match status" value="1"/>
</dbReference>
<dbReference type="EMBL" id="JANBPK010000052">
    <property type="protein sequence ID" value="KAJ2936488.1"/>
    <property type="molecule type" value="Genomic_DNA"/>
</dbReference>
<evidence type="ECO:0000256" key="3">
    <source>
        <dbReference type="PROSITE-ProRule" id="PRU00221"/>
    </source>
</evidence>
<organism evidence="5 6">
    <name type="scientific">Candolleomyces eurysporus</name>
    <dbReference type="NCBI Taxonomy" id="2828524"/>
    <lineage>
        <taxon>Eukaryota</taxon>
        <taxon>Fungi</taxon>
        <taxon>Dikarya</taxon>
        <taxon>Basidiomycota</taxon>
        <taxon>Agaricomycotina</taxon>
        <taxon>Agaricomycetes</taxon>
        <taxon>Agaricomycetidae</taxon>
        <taxon>Agaricales</taxon>
        <taxon>Agaricineae</taxon>
        <taxon>Psathyrellaceae</taxon>
        <taxon>Candolleomyces</taxon>
    </lineage>
</organism>
<dbReference type="CDD" id="cd00200">
    <property type="entry name" value="WD40"/>
    <property type="match status" value="1"/>
</dbReference>
<dbReference type="OrthoDB" id="17410at2759"/>
<dbReference type="SMART" id="SM00320">
    <property type="entry name" value="WD40"/>
    <property type="match status" value="7"/>
</dbReference>
<feature type="region of interest" description="Disordered" evidence="4">
    <location>
        <begin position="219"/>
        <end position="252"/>
    </location>
</feature>
<keyword evidence="2" id="KW-0677">Repeat</keyword>
<dbReference type="PRINTS" id="PR00320">
    <property type="entry name" value="GPROTEINBRPT"/>
</dbReference>
<dbReference type="InterPro" id="IPR015943">
    <property type="entry name" value="WD40/YVTN_repeat-like_dom_sf"/>
</dbReference>
<feature type="region of interest" description="Disordered" evidence="4">
    <location>
        <begin position="362"/>
        <end position="393"/>
    </location>
</feature>